<sequence>MTDILVLVARVHWLDVLADLRATGVSGYRLTNIMLTSRSTVQSWEKGSEPSHSYGIAILEVHTRFCGEALTAQRVREARLVW</sequence>
<evidence type="ECO:0008006" key="3">
    <source>
        <dbReference type="Google" id="ProtNLM"/>
    </source>
</evidence>
<proteinExistence type="predicted"/>
<dbReference type="STRING" id="157910.SAMN05445850_0153"/>
<keyword evidence="2" id="KW-1185">Reference proteome</keyword>
<evidence type="ECO:0000313" key="2">
    <source>
        <dbReference type="Proteomes" id="UP000199365"/>
    </source>
</evidence>
<accession>A0A1H0ZPP1</accession>
<evidence type="ECO:0000313" key="1">
    <source>
        <dbReference type="EMBL" id="SDQ29458.1"/>
    </source>
</evidence>
<dbReference type="EMBL" id="FNKX01000001">
    <property type="protein sequence ID" value="SDQ29458.1"/>
    <property type="molecule type" value="Genomic_DNA"/>
</dbReference>
<organism evidence="1 2">
    <name type="scientific">Paraburkholderia tuberum</name>
    <dbReference type="NCBI Taxonomy" id="157910"/>
    <lineage>
        <taxon>Bacteria</taxon>
        <taxon>Pseudomonadati</taxon>
        <taxon>Pseudomonadota</taxon>
        <taxon>Betaproteobacteria</taxon>
        <taxon>Burkholderiales</taxon>
        <taxon>Burkholderiaceae</taxon>
        <taxon>Paraburkholderia</taxon>
    </lineage>
</organism>
<reference evidence="2" key="1">
    <citation type="submission" date="2016-10" db="EMBL/GenBank/DDBJ databases">
        <authorList>
            <person name="Varghese N."/>
            <person name="Submissions S."/>
        </authorList>
    </citation>
    <scope>NUCLEOTIDE SEQUENCE [LARGE SCALE GENOMIC DNA]</scope>
    <source>
        <strain evidence="2">DUS833</strain>
    </source>
</reference>
<protein>
    <recommendedName>
        <fullName evidence="3">Transcriptional regulator</fullName>
    </recommendedName>
</protein>
<dbReference type="RefSeq" id="WP_090800680.1">
    <property type="nucleotide sequence ID" value="NZ_FNKX01000001.1"/>
</dbReference>
<name>A0A1H0ZPP1_9BURK</name>
<dbReference type="Proteomes" id="UP000199365">
    <property type="component" value="Unassembled WGS sequence"/>
</dbReference>
<gene>
    <name evidence="1" type="ORF">SAMN05445850_0153</name>
</gene>
<dbReference type="AlphaFoldDB" id="A0A1H0ZPP1"/>